<feature type="compositionally biased region" description="Basic and acidic residues" evidence="1">
    <location>
        <begin position="137"/>
        <end position="146"/>
    </location>
</feature>
<evidence type="ECO:0000313" key="4">
    <source>
        <dbReference type="Proteomes" id="UP000324748"/>
    </source>
</evidence>
<feature type="chain" id="PRO_5023044838" evidence="2">
    <location>
        <begin position="23"/>
        <end position="624"/>
    </location>
</feature>
<feature type="compositionally biased region" description="Polar residues" evidence="1">
    <location>
        <begin position="164"/>
        <end position="185"/>
    </location>
</feature>
<dbReference type="OrthoDB" id="2497021at2759"/>
<sequence>MRRSLRPSLLLLVCFLEDAVSAIEPTESTFNHVGFSSALNERPNIRETLILFPLSPERKTEEEDNFKEERVPSAAVEEGPRPLKRLMNVSTRKNYNQHPAEFHANAIQQDQPEFYSGATLPAWMTSHSLPSAPVEEADGRPSKRPLDINAPDKNNGHPEEVQVIRQSPSSISHSGSTLPTWMTSTRSKKPDLPQHQHPDSESSPVLQNNPPASHPLPSIPESSYQKSKGTKLSLKRKSTTPKDFPLLNGGSGSATDKSLPPHPFQHRTIEDQTWSELRDSMQLNTDHSCQILNWTPHVINPKAALVSHFMANEFLKSISSFSVRSTLQSMHASHQILIPFVYGLMIKPLTVESWARIVLVWRNFWYDKSGKLLEPPAEVLRKFLWISDLISESVMPELFENALGRVEGAKLPNSLHLLTHEARIIKLLSDGRRQLDYITADQQQALLHMKAKLAEENIHKIQEADLPENQILSSSRVMTILNRLKQKARLINPPHSDMENIRERIHKESASFWDENLWVHYINPRNPLAMFGTMGTLPHLTGCPVDFKTKLVEFFQILVYDPISFAKSPAGTNPWEMDNLLRMVDRRIKDINTGKLSRPKGFLPEVLNTVFCEEYKALVTKKTG</sequence>
<dbReference type="Proteomes" id="UP000324748">
    <property type="component" value="Unassembled WGS sequence"/>
</dbReference>
<evidence type="ECO:0000256" key="2">
    <source>
        <dbReference type="SAM" id="SignalP"/>
    </source>
</evidence>
<feature type="region of interest" description="Disordered" evidence="1">
    <location>
        <begin position="130"/>
        <end position="261"/>
    </location>
</feature>
<proteinExistence type="predicted"/>
<dbReference type="EMBL" id="VSWC01000157">
    <property type="protein sequence ID" value="KAA1074854.1"/>
    <property type="molecule type" value="Genomic_DNA"/>
</dbReference>
<feature type="compositionally biased region" description="Basic and acidic residues" evidence="1">
    <location>
        <begin position="188"/>
        <end position="200"/>
    </location>
</feature>
<evidence type="ECO:0000313" key="3">
    <source>
        <dbReference type="EMBL" id="KAA1074854.1"/>
    </source>
</evidence>
<feature type="compositionally biased region" description="Basic and acidic residues" evidence="1">
    <location>
        <begin position="58"/>
        <end position="71"/>
    </location>
</feature>
<name>A0A5B0MFQ7_PUCGR</name>
<dbReference type="AlphaFoldDB" id="A0A5B0MFQ7"/>
<evidence type="ECO:0000256" key="1">
    <source>
        <dbReference type="SAM" id="MobiDB-lite"/>
    </source>
</evidence>
<feature type="signal peptide" evidence="2">
    <location>
        <begin position="1"/>
        <end position="22"/>
    </location>
</feature>
<keyword evidence="4" id="KW-1185">Reference proteome</keyword>
<gene>
    <name evidence="3" type="ORF">PGT21_023093</name>
</gene>
<accession>A0A5B0MFQ7</accession>
<organism evidence="3 4">
    <name type="scientific">Puccinia graminis f. sp. tritici</name>
    <dbReference type="NCBI Taxonomy" id="56615"/>
    <lineage>
        <taxon>Eukaryota</taxon>
        <taxon>Fungi</taxon>
        <taxon>Dikarya</taxon>
        <taxon>Basidiomycota</taxon>
        <taxon>Pucciniomycotina</taxon>
        <taxon>Pucciniomycetes</taxon>
        <taxon>Pucciniales</taxon>
        <taxon>Pucciniaceae</taxon>
        <taxon>Puccinia</taxon>
    </lineage>
</organism>
<comment type="caution">
    <text evidence="3">The sequence shown here is derived from an EMBL/GenBank/DDBJ whole genome shotgun (WGS) entry which is preliminary data.</text>
</comment>
<reference evidence="3 4" key="1">
    <citation type="submission" date="2019-05" db="EMBL/GenBank/DDBJ databases">
        <title>Emergence of the Ug99 lineage of the wheat stem rust pathogen through somatic hybridization.</title>
        <authorList>
            <person name="Li F."/>
            <person name="Upadhyaya N.M."/>
            <person name="Sperschneider J."/>
            <person name="Matny O."/>
            <person name="Nguyen-Phuc H."/>
            <person name="Mago R."/>
            <person name="Raley C."/>
            <person name="Miller M.E."/>
            <person name="Silverstein K.A.T."/>
            <person name="Henningsen E."/>
            <person name="Hirsch C.D."/>
            <person name="Visser B."/>
            <person name="Pretorius Z.A."/>
            <person name="Steffenson B.J."/>
            <person name="Schwessinger B."/>
            <person name="Dodds P.N."/>
            <person name="Figueroa M."/>
        </authorList>
    </citation>
    <scope>NUCLEOTIDE SEQUENCE [LARGE SCALE GENOMIC DNA]</scope>
    <source>
        <strain evidence="3">21-0</strain>
    </source>
</reference>
<feature type="region of interest" description="Disordered" evidence="1">
    <location>
        <begin position="58"/>
        <end position="77"/>
    </location>
</feature>
<keyword evidence="2" id="KW-0732">Signal</keyword>
<feature type="compositionally biased region" description="Polar residues" evidence="1">
    <location>
        <begin position="201"/>
        <end position="211"/>
    </location>
</feature>
<protein>
    <submittedName>
        <fullName evidence="3">Uncharacterized protein</fullName>
    </submittedName>
</protein>